<dbReference type="CDD" id="cd06225">
    <property type="entry name" value="HAMP"/>
    <property type="match status" value="1"/>
</dbReference>
<reference evidence="11" key="1">
    <citation type="journal article" date="2019" name="Int. J. Syst. Evol. Microbiol.">
        <title>The Global Catalogue of Microorganisms (GCM) 10K type strain sequencing project: providing services to taxonomists for standard genome sequencing and annotation.</title>
        <authorList>
            <consortium name="The Broad Institute Genomics Platform"/>
            <consortium name="The Broad Institute Genome Sequencing Center for Infectious Disease"/>
            <person name="Wu L."/>
            <person name="Ma J."/>
        </authorList>
    </citation>
    <scope>NUCLEOTIDE SEQUENCE [LARGE SCALE GENOMIC DNA]</scope>
    <source>
        <strain evidence="11">IBRC-M 10703</strain>
    </source>
</reference>
<dbReference type="RefSeq" id="WP_379497282.1">
    <property type="nucleotide sequence ID" value="NZ_JBHSAO010000010.1"/>
</dbReference>
<dbReference type="Proteomes" id="UP001595772">
    <property type="component" value="Unassembled WGS sequence"/>
</dbReference>
<evidence type="ECO:0000259" key="8">
    <source>
        <dbReference type="PROSITE" id="PS50111"/>
    </source>
</evidence>
<keyword evidence="7" id="KW-1133">Transmembrane helix</keyword>
<keyword evidence="3 7" id="KW-0472">Membrane</keyword>
<feature type="domain" description="Methyl-accepting transducer" evidence="8">
    <location>
        <begin position="296"/>
        <end position="546"/>
    </location>
</feature>
<dbReference type="EMBL" id="JBHSAO010000010">
    <property type="protein sequence ID" value="MFC4024781.1"/>
    <property type="molecule type" value="Genomic_DNA"/>
</dbReference>
<dbReference type="PROSITE" id="PS50111">
    <property type="entry name" value="CHEMOTAXIS_TRANSDUC_2"/>
    <property type="match status" value="1"/>
</dbReference>
<dbReference type="CDD" id="cd11386">
    <property type="entry name" value="MCP_signal"/>
    <property type="match status" value="1"/>
</dbReference>
<dbReference type="InterPro" id="IPR004089">
    <property type="entry name" value="MCPsignal_dom"/>
</dbReference>
<dbReference type="SUPFAM" id="SSF58104">
    <property type="entry name" value="Methyl-accepting chemotaxis protein (MCP) signaling domain"/>
    <property type="match status" value="1"/>
</dbReference>
<feature type="domain" description="HAMP" evidence="9">
    <location>
        <begin position="224"/>
        <end position="277"/>
    </location>
</feature>
<gene>
    <name evidence="10" type="ORF">ACFOUV_13340</name>
</gene>
<keyword evidence="4 6" id="KW-0807">Transducer</keyword>
<dbReference type="PANTHER" id="PTHR32089">
    <property type="entry name" value="METHYL-ACCEPTING CHEMOTAXIS PROTEIN MCPB"/>
    <property type="match status" value="1"/>
</dbReference>
<name>A0ABV8H3C5_9BACI</name>
<dbReference type="PROSITE" id="PS50885">
    <property type="entry name" value="HAMP"/>
    <property type="match status" value="1"/>
</dbReference>
<keyword evidence="11" id="KW-1185">Reference proteome</keyword>
<comment type="caution">
    <text evidence="10">The sequence shown here is derived from an EMBL/GenBank/DDBJ whole genome shotgun (WGS) entry which is preliminary data.</text>
</comment>
<proteinExistence type="inferred from homology"/>
<comment type="similarity">
    <text evidence="5">Belongs to the methyl-accepting chemotaxis (MCP) protein family.</text>
</comment>
<keyword evidence="2" id="KW-1003">Cell membrane</keyword>
<evidence type="ECO:0000256" key="2">
    <source>
        <dbReference type="ARBA" id="ARBA00022475"/>
    </source>
</evidence>
<feature type="transmembrane region" description="Helical" evidence="7">
    <location>
        <begin position="202"/>
        <end position="222"/>
    </location>
</feature>
<dbReference type="Gene3D" id="1.10.287.950">
    <property type="entry name" value="Methyl-accepting chemotaxis protein"/>
    <property type="match status" value="1"/>
</dbReference>
<keyword evidence="7" id="KW-0812">Transmembrane</keyword>
<comment type="subcellular location">
    <subcellularLocation>
        <location evidence="1">Cell membrane</location>
    </subcellularLocation>
</comment>
<evidence type="ECO:0000259" key="9">
    <source>
        <dbReference type="PROSITE" id="PS50885"/>
    </source>
</evidence>
<evidence type="ECO:0000313" key="10">
    <source>
        <dbReference type="EMBL" id="MFC4024781.1"/>
    </source>
</evidence>
<dbReference type="Pfam" id="PF00015">
    <property type="entry name" value="MCPsignal"/>
    <property type="match status" value="1"/>
</dbReference>
<evidence type="ECO:0000256" key="6">
    <source>
        <dbReference type="PROSITE-ProRule" id="PRU00284"/>
    </source>
</evidence>
<evidence type="ECO:0000256" key="7">
    <source>
        <dbReference type="SAM" id="Phobius"/>
    </source>
</evidence>
<evidence type="ECO:0000313" key="11">
    <source>
        <dbReference type="Proteomes" id="UP001595772"/>
    </source>
</evidence>
<sequence>MNVKKGKKRFNKDKKRSLNWKNIRISNKYLTVISIIAALFLLSSSVVFFQFNKTNDDIKTIDEISIWVNDMMQLTSTIQQKDVLIADYLLTQRTNYIDSFNAYTEDLQSLSNNLEPTLTTDEQKGILNKILANDESINDTFFNKMVPAVDEGLITYAASLRNYSSDLRNENTELVNQLIDITEMKQTKAIQSATNSMDASKITLVIANVLVVIIGFVLTLLISRSIRKGLNKLVTITTELANGNLFVSSIEYNGKDEIGQLASSVNLMKNNIQKIIQNVSSASVAVSSSSKELTQSANEVKERNTQIASTMEEISSGAETQANSASDLSESMNEFVKVVVQSEKSGQEISDTSNNVLTLTTDGTDLMRKSVKQMKLIDHIVSDSVIKVKSLDNQSKEISNLVSVIKDIASQTNLLSLNAAIEAARAGEHGKGFAVVADEVRKLSDQVASSVGEITSIVSNIQSETGHVVESLTTGYNEVQEGSNQIEATGKSFDTINDAVTEMTAKIKIISTNLKDVATSSNSMNHLIEEIASVSEESAAGVEQAAASAQQTASSMEEVSHSAEELSALAERLNEQLKTFKL</sequence>
<dbReference type="Pfam" id="PF00672">
    <property type="entry name" value="HAMP"/>
    <property type="match status" value="1"/>
</dbReference>
<organism evidence="10 11">
    <name type="scientific">Oceanobacillus longus</name>
    <dbReference type="NCBI Taxonomy" id="930120"/>
    <lineage>
        <taxon>Bacteria</taxon>
        <taxon>Bacillati</taxon>
        <taxon>Bacillota</taxon>
        <taxon>Bacilli</taxon>
        <taxon>Bacillales</taxon>
        <taxon>Bacillaceae</taxon>
        <taxon>Oceanobacillus</taxon>
    </lineage>
</organism>
<dbReference type="PRINTS" id="PR00260">
    <property type="entry name" value="CHEMTRNSDUCR"/>
</dbReference>
<evidence type="ECO:0000256" key="1">
    <source>
        <dbReference type="ARBA" id="ARBA00004236"/>
    </source>
</evidence>
<evidence type="ECO:0000256" key="4">
    <source>
        <dbReference type="ARBA" id="ARBA00023224"/>
    </source>
</evidence>
<accession>A0ABV8H3C5</accession>
<evidence type="ECO:0000256" key="5">
    <source>
        <dbReference type="ARBA" id="ARBA00029447"/>
    </source>
</evidence>
<protein>
    <submittedName>
        <fullName evidence="10">Methyl-accepting chemotaxis protein</fullName>
    </submittedName>
</protein>
<dbReference type="PANTHER" id="PTHR32089:SF112">
    <property type="entry name" value="LYSOZYME-LIKE PROTEIN-RELATED"/>
    <property type="match status" value="1"/>
</dbReference>
<evidence type="ECO:0000256" key="3">
    <source>
        <dbReference type="ARBA" id="ARBA00023136"/>
    </source>
</evidence>
<dbReference type="SMART" id="SM00304">
    <property type="entry name" value="HAMP"/>
    <property type="match status" value="1"/>
</dbReference>
<dbReference type="SMART" id="SM00283">
    <property type="entry name" value="MA"/>
    <property type="match status" value="1"/>
</dbReference>
<dbReference type="InterPro" id="IPR004090">
    <property type="entry name" value="Chemotax_Me-accpt_rcpt"/>
</dbReference>
<dbReference type="InterPro" id="IPR003660">
    <property type="entry name" value="HAMP_dom"/>
</dbReference>